<reference evidence="2 3" key="1">
    <citation type="submission" date="2017-04" db="EMBL/GenBank/DDBJ databases">
        <authorList>
            <person name="Afonso C.L."/>
            <person name="Miller P.J."/>
            <person name="Scott M.A."/>
            <person name="Spackman E."/>
            <person name="Goraichik I."/>
            <person name="Dimitrov K.M."/>
            <person name="Suarez D.L."/>
            <person name="Swayne D.E."/>
        </authorList>
    </citation>
    <scope>NUCLEOTIDE SEQUENCE [LARGE SCALE GENOMIC DNA]</scope>
    <source>
        <strain evidence="2 3">DSM 23236</strain>
    </source>
</reference>
<dbReference type="EMBL" id="FWXD01000016">
    <property type="protein sequence ID" value="SMC27268.1"/>
    <property type="molecule type" value="Genomic_DNA"/>
</dbReference>
<dbReference type="STRING" id="1121001.SAMN02745857_02777"/>
<dbReference type="AlphaFoldDB" id="A0A1W1XUS1"/>
<feature type="transmembrane region" description="Helical" evidence="1">
    <location>
        <begin position="69"/>
        <end position="85"/>
    </location>
</feature>
<name>A0A1W1XUS1_9NEIS</name>
<gene>
    <name evidence="2" type="ORF">SAMN02745857_02777</name>
</gene>
<organism evidence="2 3">
    <name type="scientific">Andreprevotia lacus DSM 23236</name>
    <dbReference type="NCBI Taxonomy" id="1121001"/>
    <lineage>
        <taxon>Bacteria</taxon>
        <taxon>Pseudomonadati</taxon>
        <taxon>Pseudomonadota</taxon>
        <taxon>Betaproteobacteria</taxon>
        <taxon>Neisseriales</taxon>
        <taxon>Chitinibacteraceae</taxon>
        <taxon>Andreprevotia</taxon>
    </lineage>
</organism>
<dbReference type="RefSeq" id="WP_084091409.1">
    <property type="nucleotide sequence ID" value="NZ_FWXD01000016.1"/>
</dbReference>
<dbReference type="Proteomes" id="UP000192761">
    <property type="component" value="Unassembled WGS sequence"/>
</dbReference>
<keyword evidence="1" id="KW-0812">Transmembrane</keyword>
<feature type="transmembrane region" description="Helical" evidence="1">
    <location>
        <begin position="39"/>
        <end position="57"/>
    </location>
</feature>
<keyword evidence="1" id="KW-1133">Transmembrane helix</keyword>
<keyword evidence="3" id="KW-1185">Reference proteome</keyword>
<evidence type="ECO:0000256" key="1">
    <source>
        <dbReference type="SAM" id="Phobius"/>
    </source>
</evidence>
<sequence length="140" mass="15096">MKQWRRDWRTVVANLLAAAVVAALVLGTPWPLAPNGADAITPGMTLWLLLPACVYYWERNPTLAGGEWLAFLLVSTVVTGLFMWLDCLHDQRRGAMSAACTSLGLEIGSPSTLLMVGVPLACAGGLARRVILRVLPARRG</sequence>
<feature type="transmembrane region" description="Helical" evidence="1">
    <location>
        <begin position="112"/>
        <end position="131"/>
    </location>
</feature>
<feature type="transmembrane region" description="Helical" evidence="1">
    <location>
        <begin position="12"/>
        <end position="33"/>
    </location>
</feature>
<keyword evidence="1" id="KW-0472">Membrane</keyword>
<evidence type="ECO:0000313" key="2">
    <source>
        <dbReference type="EMBL" id="SMC27268.1"/>
    </source>
</evidence>
<evidence type="ECO:0000313" key="3">
    <source>
        <dbReference type="Proteomes" id="UP000192761"/>
    </source>
</evidence>
<protein>
    <submittedName>
        <fullName evidence="2">Uncharacterized protein</fullName>
    </submittedName>
</protein>
<accession>A0A1W1XUS1</accession>
<proteinExistence type="predicted"/>